<dbReference type="PANTHER" id="PTHR43191">
    <property type="entry name" value="RRNA METHYLTRANSFERASE 3"/>
    <property type="match status" value="1"/>
</dbReference>
<evidence type="ECO:0000256" key="1">
    <source>
        <dbReference type="ARBA" id="ARBA00007228"/>
    </source>
</evidence>
<dbReference type="OrthoDB" id="9794400at2"/>
<dbReference type="AlphaFoldDB" id="A0A068DQJ4"/>
<dbReference type="EMBL" id="CP006873">
    <property type="protein sequence ID" value="AID37522.1"/>
    <property type="molecule type" value="Genomic_DNA"/>
</dbReference>
<dbReference type="HOGENOM" id="CLU_021322_3_2_10"/>
<evidence type="ECO:0000313" key="7">
    <source>
        <dbReference type="Proteomes" id="UP000027148"/>
    </source>
</evidence>
<dbReference type="InterPro" id="IPR001537">
    <property type="entry name" value="SpoU_MeTrfase"/>
</dbReference>
<dbReference type="InterPro" id="IPR053888">
    <property type="entry name" value="MRM3-like_sub_bind"/>
</dbReference>
<dbReference type="Gene3D" id="3.40.1280.10">
    <property type="match status" value="1"/>
</dbReference>
<proteinExistence type="inferred from homology"/>
<dbReference type="KEGG" id="elv:FNIIJ_272"/>
<feature type="domain" description="MRM3-like substrate binding" evidence="5">
    <location>
        <begin position="8"/>
        <end position="92"/>
    </location>
</feature>
<accession>A0A068DQJ4</accession>
<dbReference type="Pfam" id="PF22435">
    <property type="entry name" value="MRM3-like_sub_bind"/>
    <property type="match status" value="1"/>
</dbReference>
<dbReference type="PANTHER" id="PTHR43191:SF2">
    <property type="entry name" value="RRNA METHYLTRANSFERASE 3, MITOCHONDRIAL"/>
    <property type="match status" value="1"/>
</dbReference>
<evidence type="ECO:0000256" key="2">
    <source>
        <dbReference type="ARBA" id="ARBA00022603"/>
    </source>
</evidence>
<dbReference type="GO" id="GO:0003723">
    <property type="term" value="F:RNA binding"/>
    <property type="evidence" value="ECO:0007669"/>
    <property type="project" value="InterPro"/>
</dbReference>
<sequence>MNIYSNKNLKIKNLLRLQKKYGLRIEQHLIIVEGLREIEKALQGNYKPKEIFICKDLTEKINVLQHFPRIIEISRKVFEKIAYRKKSGGLIGLFYRHAIKLENLNTSKALFLLILDGIEKPGNLGAILRSAEAIDLDGIILYKSKTDIFHPNVIRASLGTVFTQKIIEIAPSKLFFWIKKNKVQLIVSSLRNDATNLYHSDLRAKIAVVIGSESFGASKEIIKASDKILKIPMRGNIDSLNVSNAAAVILFEAFRQRLDGISSN</sequence>
<reference evidence="6 7" key="1">
    <citation type="journal article" date="2014" name="Genome Biol. Evol.">
        <title>Genome sequence of "Candidatus Walczuchella monophlebidarum" the flavobacterial endosymbiont of Llaveia axin axin (Hemiptera: Coccoidea: Monophlebidae).</title>
        <authorList>
            <person name="Rosas-Perez T."/>
            <person name="Rosenblueth M."/>
            <person name="Rincon-Rosales R."/>
            <person name="Mora J."/>
            <person name="Martinez-Romero E."/>
        </authorList>
    </citation>
    <scope>NUCLEOTIDE SEQUENCE [LARGE SCALE GENOMIC DNA]</scope>
    <source>
        <strain evidence="6">FNIIJ</strain>
    </source>
</reference>
<dbReference type="Pfam" id="PF00588">
    <property type="entry name" value="SpoU_methylase"/>
    <property type="match status" value="1"/>
</dbReference>
<dbReference type="Gene3D" id="3.30.1330.30">
    <property type="match status" value="1"/>
</dbReference>
<dbReference type="InterPro" id="IPR029064">
    <property type="entry name" value="Ribosomal_eL30-like_sf"/>
</dbReference>
<dbReference type="CDD" id="cd18104">
    <property type="entry name" value="SpoU-like_RNA-MTase"/>
    <property type="match status" value="1"/>
</dbReference>
<dbReference type="Proteomes" id="UP000027148">
    <property type="component" value="Chromosome"/>
</dbReference>
<organism evidence="6 7">
    <name type="scientific">Candidatus Walczuchella monophlebidarum</name>
    <dbReference type="NCBI Taxonomy" id="1415657"/>
    <lineage>
        <taxon>Bacteria</taxon>
        <taxon>Pseudomonadati</taxon>
        <taxon>Bacteroidota</taxon>
        <taxon>Flavobacteriia</taxon>
        <taxon>Flavobacteriales</taxon>
        <taxon>Candidatus Walczuchella</taxon>
    </lineage>
</organism>
<keyword evidence="7" id="KW-1185">Reference proteome</keyword>
<dbReference type="GO" id="GO:0006396">
    <property type="term" value="P:RNA processing"/>
    <property type="evidence" value="ECO:0007669"/>
    <property type="project" value="InterPro"/>
</dbReference>
<keyword evidence="2 6" id="KW-0489">Methyltransferase</keyword>
<evidence type="ECO:0000256" key="3">
    <source>
        <dbReference type="ARBA" id="ARBA00022679"/>
    </source>
</evidence>
<keyword evidence="3 6" id="KW-0808">Transferase</keyword>
<evidence type="ECO:0000313" key="6">
    <source>
        <dbReference type="EMBL" id="AID37522.1"/>
    </source>
</evidence>
<dbReference type="GO" id="GO:0032259">
    <property type="term" value="P:methylation"/>
    <property type="evidence" value="ECO:0007669"/>
    <property type="project" value="UniProtKB-KW"/>
</dbReference>
<evidence type="ECO:0000259" key="4">
    <source>
        <dbReference type="Pfam" id="PF00588"/>
    </source>
</evidence>
<protein>
    <submittedName>
        <fullName evidence="6">tRNA/rRNA methyltransferase family protein</fullName>
    </submittedName>
</protein>
<name>A0A068DQJ4_9FLAO</name>
<dbReference type="GO" id="GO:0008173">
    <property type="term" value="F:RNA methyltransferase activity"/>
    <property type="evidence" value="ECO:0007669"/>
    <property type="project" value="InterPro"/>
</dbReference>
<feature type="domain" description="tRNA/rRNA methyltransferase SpoU type" evidence="4">
    <location>
        <begin position="112"/>
        <end position="251"/>
    </location>
</feature>
<dbReference type="InterPro" id="IPR029028">
    <property type="entry name" value="Alpha/beta_knot_MTases"/>
</dbReference>
<comment type="similarity">
    <text evidence="1">Belongs to the class IV-like SAM-binding methyltransferase superfamily. RNA methyltransferase TrmH family.</text>
</comment>
<dbReference type="SUPFAM" id="SSF75217">
    <property type="entry name" value="alpha/beta knot"/>
    <property type="match status" value="1"/>
</dbReference>
<evidence type="ECO:0000259" key="5">
    <source>
        <dbReference type="Pfam" id="PF22435"/>
    </source>
</evidence>
<dbReference type="RefSeq" id="WP_038436259.1">
    <property type="nucleotide sequence ID" value="NZ_CP006873.1"/>
</dbReference>
<gene>
    <name evidence="6" type="ORF">FNIIJ_272</name>
</gene>
<dbReference type="InterPro" id="IPR051259">
    <property type="entry name" value="rRNA_Methyltransferase"/>
</dbReference>
<dbReference type="STRING" id="1415657.FNIIJ_272"/>
<dbReference type="SUPFAM" id="SSF55315">
    <property type="entry name" value="L30e-like"/>
    <property type="match status" value="1"/>
</dbReference>
<dbReference type="InterPro" id="IPR029026">
    <property type="entry name" value="tRNA_m1G_MTases_N"/>
</dbReference>